<dbReference type="OrthoDB" id="2991022at2"/>
<protein>
    <submittedName>
        <fullName evidence="1">Uncharacterized protein</fullName>
    </submittedName>
</protein>
<dbReference type="AlphaFoldDB" id="A0A2T6C9P2"/>
<proteinExistence type="predicted"/>
<dbReference type="Proteomes" id="UP000244240">
    <property type="component" value="Unassembled WGS sequence"/>
</dbReference>
<comment type="caution">
    <text evidence="1">The sequence shown here is derived from an EMBL/GenBank/DDBJ whole genome shotgun (WGS) entry which is preliminary data.</text>
</comment>
<name>A0A2T6C9P2_9BACL</name>
<dbReference type="EMBL" id="QBKR01000001">
    <property type="protein sequence ID" value="PTX65027.1"/>
    <property type="molecule type" value="Genomic_DNA"/>
</dbReference>
<evidence type="ECO:0000313" key="1">
    <source>
        <dbReference type="EMBL" id="PTX65027.1"/>
    </source>
</evidence>
<sequence length="131" mass="14284">MKSRAKAVALDESGLALPLALAVTVLAFLLATAALSAYSRFLETAELDWKETRAEYAAESGVARMRQKVCRDLTWRRPLATPMNGIQTRTTVETTGKGTLEIRSVARGEGVKQTITAEVDSATCSILRWEP</sequence>
<organism evidence="1 2">
    <name type="scientific">Melghirimyces profundicolus</name>
    <dbReference type="NCBI Taxonomy" id="1242148"/>
    <lineage>
        <taxon>Bacteria</taxon>
        <taxon>Bacillati</taxon>
        <taxon>Bacillota</taxon>
        <taxon>Bacilli</taxon>
        <taxon>Bacillales</taxon>
        <taxon>Thermoactinomycetaceae</taxon>
        <taxon>Melghirimyces</taxon>
    </lineage>
</organism>
<keyword evidence="2" id="KW-1185">Reference proteome</keyword>
<reference evidence="1 2" key="1">
    <citation type="submission" date="2018-04" db="EMBL/GenBank/DDBJ databases">
        <title>Genomic Encyclopedia of Archaeal and Bacterial Type Strains, Phase II (KMG-II): from individual species to whole genera.</title>
        <authorList>
            <person name="Goeker M."/>
        </authorList>
    </citation>
    <scope>NUCLEOTIDE SEQUENCE [LARGE SCALE GENOMIC DNA]</scope>
    <source>
        <strain evidence="1 2">DSM 45787</strain>
    </source>
</reference>
<dbReference type="RefSeq" id="WP_108021506.1">
    <property type="nucleotide sequence ID" value="NZ_QBKR01000001.1"/>
</dbReference>
<evidence type="ECO:0000313" key="2">
    <source>
        <dbReference type="Proteomes" id="UP000244240"/>
    </source>
</evidence>
<accession>A0A2T6C9P2</accession>
<gene>
    <name evidence="1" type="ORF">C8P63_101251</name>
</gene>